<dbReference type="InterPro" id="IPR050155">
    <property type="entry name" value="HAD-like_hydrolase_sf"/>
</dbReference>
<dbReference type="Proteomes" id="UP000027337">
    <property type="component" value="Unassembled WGS sequence"/>
</dbReference>
<keyword evidence="2" id="KW-1185">Reference proteome</keyword>
<dbReference type="SFLD" id="SFLDG01129">
    <property type="entry name" value="C1.5:_HAD__Beta-PGM__Phosphata"/>
    <property type="match status" value="1"/>
</dbReference>
<reference evidence="1 2" key="1">
    <citation type="journal article" date="2014" name="Genome Announc.">
        <title>Draft Genome Sequences of Two Isolates of the Roseobacter Group, Sulfitobacter sp. Strains 3SOLIMAR09 and 1FIGIMAR09, from Harbors of Mallorca Island (Mediterranean Sea).</title>
        <authorList>
            <person name="Mas-Llado M."/>
            <person name="Pina-Villalonga J.M."/>
            <person name="Brunet-Galmes I."/>
            <person name="Nogales B."/>
            <person name="Bosch R."/>
        </authorList>
    </citation>
    <scope>NUCLEOTIDE SEQUENCE [LARGE SCALE GENOMIC DNA]</scope>
    <source>
        <strain evidence="1 2">1FIGIMAR09</strain>
    </source>
</reference>
<evidence type="ECO:0000313" key="1">
    <source>
        <dbReference type="EMBL" id="KAJ01685.1"/>
    </source>
</evidence>
<dbReference type="RefSeq" id="WP_037911161.1">
    <property type="nucleotide sequence ID" value="NZ_JEMU01000021.1"/>
</dbReference>
<dbReference type="PANTHER" id="PTHR43434:SF24">
    <property type="entry name" value="HYDROLASE-RELATED"/>
    <property type="match status" value="1"/>
</dbReference>
<dbReference type="AlphaFoldDB" id="A0A061SR45"/>
<organism evidence="1 2">
    <name type="scientific">Sulfitobacter mediterraneus</name>
    <dbReference type="NCBI Taxonomy" id="83219"/>
    <lineage>
        <taxon>Bacteria</taxon>
        <taxon>Pseudomonadati</taxon>
        <taxon>Pseudomonadota</taxon>
        <taxon>Alphaproteobacteria</taxon>
        <taxon>Rhodobacterales</taxon>
        <taxon>Roseobacteraceae</taxon>
        <taxon>Sulfitobacter</taxon>
    </lineage>
</organism>
<dbReference type="SFLD" id="SFLDS00003">
    <property type="entry name" value="Haloacid_Dehalogenase"/>
    <property type="match status" value="1"/>
</dbReference>
<dbReference type="NCBIfam" id="TIGR01509">
    <property type="entry name" value="HAD-SF-IA-v3"/>
    <property type="match status" value="1"/>
</dbReference>
<dbReference type="Gene3D" id="3.40.50.1000">
    <property type="entry name" value="HAD superfamily/HAD-like"/>
    <property type="match status" value="1"/>
</dbReference>
<dbReference type="GO" id="GO:0005829">
    <property type="term" value="C:cytosol"/>
    <property type="evidence" value="ECO:0007669"/>
    <property type="project" value="TreeGrafter"/>
</dbReference>
<accession>A0A061SR45</accession>
<dbReference type="SFLD" id="SFLDG01135">
    <property type="entry name" value="C1.5.6:_HAD__Beta-PGM__Phospha"/>
    <property type="match status" value="1"/>
</dbReference>
<dbReference type="GO" id="GO:0008967">
    <property type="term" value="F:phosphoglycolate phosphatase activity"/>
    <property type="evidence" value="ECO:0007669"/>
    <property type="project" value="TreeGrafter"/>
</dbReference>
<dbReference type="InterPro" id="IPR023214">
    <property type="entry name" value="HAD_sf"/>
</dbReference>
<dbReference type="SUPFAM" id="SSF56784">
    <property type="entry name" value="HAD-like"/>
    <property type="match status" value="1"/>
</dbReference>
<dbReference type="InterPro" id="IPR036412">
    <property type="entry name" value="HAD-like_sf"/>
</dbReference>
<dbReference type="InterPro" id="IPR023198">
    <property type="entry name" value="PGP-like_dom2"/>
</dbReference>
<dbReference type="InterPro" id="IPR006439">
    <property type="entry name" value="HAD-SF_hydro_IA"/>
</dbReference>
<proteinExistence type="predicted"/>
<dbReference type="NCBIfam" id="TIGR01549">
    <property type="entry name" value="HAD-SF-IA-v1"/>
    <property type="match status" value="1"/>
</dbReference>
<evidence type="ECO:0000313" key="2">
    <source>
        <dbReference type="Proteomes" id="UP000027337"/>
    </source>
</evidence>
<dbReference type="GO" id="GO:0006281">
    <property type="term" value="P:DNA repair"/>
    <property type="evidence" value="ECO:0007669"/>
    <property type="project" value="TreeGrafter"/>
</dbReference>
<protein>
    <submittedName>
        <fullName evidence="1">HAD family hydrolase</fullName>
    </submittedName>
</protein>
<dbReference type="STRING" id="83219.PM02_18045"/>
<dbReference type="Pfam" id="PF13419">
    <property type="entry name" value="HAD_2"/>
    <property type="match status" value="1"/>
</dbReference>
<sequence length="227" mass="24370">MSATLKLVLFDVDGTLVDSQGDIVAAMARAFAAVDAPLPERAKLLSIVGLSLDVAMPTLAPDQTEAAHQKMIESYKTAYMELRAQVGVAQSSPLYPGAMDALRSLQAVPEFLLGIATGKSRRGLDKLIEGHALDGLFMTQQVADFHPSKPHPSMILQAMQDAGVEPADTVMVGDTSFDMEMARAAGVRGIGVNWGYHPAERLGDAHVVIDDYAELAPVLDRIWSMPR</sequence>
<gene>
    <name evidence="1" type="ORF">PM02_18045</name>
</gene>
<dbReference type="Gene3D" id="1.10.150.240">
    <property type="entry name" value="Putative phosphatase, domain 2"/>
    <property type="match status" value="1"/>
</dbReference>
<comment type="caution">
    <text evidence="1">The sequence shown here is derived from an EMBL/GenBank/DDBJ whole genome shotgun (WGS) entry which is preliminary data.</text>
</comment>
<dbReference type="eggNOG" id="COG0546">
    <property type="taxonomic scope" value="Bacteria"/>
</dbReference>
<keyword evidence="1" id="KW-0378">Hydrolase</keyword>
<dbReference type="InterPro" id="IPR041492">
    <property type="entry name" value="HAD_2"/>
</dbReference>
<name>A0A061SR45_9RHOB</name>
<dbReference type="PANTHER" id="PTHR43434">
    <property type="entry name" value="PHOSPHOGLYCOLATE PHOSPHATASE"/>
    <property type="match status" value="1"/>
</dbReference>
<dbReference type="EMBL" id="JEMU01000021">
    <property type="protein sequence ID" value="KAJ01685.1"/>
    <property type="molecule type" value="Genomic_DNA"/>
</dbReference>